<comment type="pathway">
    <text evidence="6">Amino-acid degradation; L-valine degradation.</text>
</comment>
<keyword evidence="2 6" id="KW-0101">Branched-chain amino acid catabolism</keyword>
<keyword evidence="4 6" id="KW-0520">NAD</keyword>
<evidence type="ECO:0000256" key="7">
    <source>
        <dbReference type="SAM" id="MobiDB-lite"/>
    </source>
</evidence>
<dbReference type="SUPFAM" id="SSF48179">
    <property type="entry name" value="6-phosphogluconate dehydrogenase C-terminal domain-like"/>
    <property type="match status" value="1"/>
</dbReference>
<feature type="region of interest" description="Disordered" evidence="7">
    <location>
        <begin position="302"/>
        <end position="343"/>
    </location>
</feature>
<feature type="signal peptide" evidence="8">
    <location>
        <begin position="1"/>
        <end position="20"/>
    </location>
</feature>
<evidence type="ECO:0000259" key="9">
    <source>
        <dbReference type="Pfam" id="PF03446"/>
    </source>
</evidence>
<dbReference type="EC" id="1.1.1.31" evidence="6"/>
<dbReference type="RefSeq" id="WP_133348407.1">
    <property type="nucleotide sequence ID" value="NZ_SMZQ01000004.1"/>
</dbReference>
<evidence type="ECO:0000256" key="1">
    <source>
        <dbReference type="ARBA" id="ARBA00009080"/>
    </source>
</evidence>
<sequence length="343" mass="34162">MPDKYTVAFLGLGHMGVPMAANLVTAGHTVAGYDVMPAALEAARARQIPVAAGAADALAGADVVLTMFQSGQQVLDAYRGTGGGPGLLAAAAPGTMFLDCSTINVDEAREAARLAIEAGHRSVDAPVSGGVVGAEAGTLTFMVGAGDDDFEAVRPLLEVMGKRVVHCGAHGAGQAAKVCNNLILGVSMIAVSEAFVLGEKLGLSHQALFDVASAASGQCWALTTNCPVPGPVPTSPANRDYQPGFAGALMAKDLNLAVNALRSTGVTGRMGQLAAEIYDTFAAEGGAGRDFSAIITDIREKSATGAPAAHGTAAPPDAAGPGTTTAGTATGNAPTAHDDGSPE</sequence>
<dbReference type="NCBIfam" id="TIGR01692">
    <property type="entry name" value="HIBADH"/>
    <property type="match status" value="1"/>
</dbReference>
<dbReference type="InterPro" id="IPR006115">
    <property type="entry name" value="6PGDH_NADP-bd"/>
</dbReference>
<dbReference type="GO" id="GO:0006574">
    <property type="term" value="P:L-valine catabolic process"/>
    <property type="evidence" value="ECO:0007669"/>
    <property type="project" value="UniProtKB-UniPathway"/>
</dbReference>
<keyword evidence="8" id="KW-0732">Signal</keyword>
<dbReference type="AlphaFoldDB" id="A0A4R5Y0T0"/>
<dbReference type="InterPro" id="IPR029154">
    <property type="entry name" value="HIBADH-like_NADP-bd"/>
</dbReference>
<dbReference type="InterPro" id="IPR011548">
    <property type="entry name" value="HIBADH"/>
</dbReference>
<dbReference type="InterPro" id="IPR015815">
    <property type="entry name" value="HIBADH-related"/>
</dbReference>
<feature type="domain" description="3-hydroxyisobutyrate dehydrogenase-like NAD-binding" evidence="10">
    <location>
        <begin position="171"/>
        <end position="295"/>
    </location>
</feature>
<dbReference type="InterPro" id="IPR013328">
    <property type="entry name" value="6PGD_dom2"/>
</dbReference>
<comment type="caution">
    <text evidence="11">The sequence shown here is derived from an EMBL/GenBank/DDBJ whole genome shotgun (WGS) entry which is preliminary data.</text>
</comment>
<dbReference type="UniPathway" id="UPA00362"/>
<dbReference type="PANTHER" id="PTHR22981">
    <property type="entry name" value="3-HYDROXYISOBUTYRATE DEHYDROGENASE-RELATED"/>
    <property type="match status" value="1"/>
</dbReference>
<comment type="similarity">
    <text evidence="1 6">Belongs to the HIBADH-related family.</text>
</comment>
<accession>A0A4R5Y0T0</accession>
<evidence type="ECO:0000256" key="4">
    <source>
        <dbReference type="ARBA" id="ARBA00023027"/>
    </source>
</evidence>
<evidence type="ECO:0000256" key="2">
    <source>
        <dbReference type="ARBA" id="ARBA00022456"/>
    </source>
</evidence>
<dbReference type="PANTHER" id="PTHR22981:SF7">
    <property type="entry name" value="3-HYDROXYISOBUTYRATE DEHYDROGENASE, MITOCHONDRIAL"/>
    <property type="match status" value="1"/>
</dbReference>
<dbReference type="Gene3D" id="3.40.50.720">
    <property type="entry name" value="NAD(P)-binding Rossmann-like Domain"/>
    <property type="match status" value="1"/>
</dbReference>
<evidence type="ECO:0000256" key="8">
    <source>
        <dbReference type="SAM" id="SignalP"/>
    </source>
</evidence>
<dbReference type="Pfam" id="PF14833">
    <property type="entry name" value="NAD_binding_11"/>
    <property type="match status" value="1"/>
</dbReference>
<feature type="compositionally biased region" description="Low complexity" evidence="7">
    <location>
        <begin position="303"/>
        <end position="335"/>
    </location>
</feature>
<keyword evidence="3 6" id="KW-0560">Oxidoreductase</keyword>
<organism evidence="11 12">
    <name type="scientific">Arthrobacter nitrophenolicus</name>
    <dbReference type="NCBI Taxonomy" id="683150"/>
    <lineage>
        <taxon>Bacteria</taxon>
        <taxon>Bacillati</taxon>
        <taxon>Actinomycetota</taxon>
        <taxon>Actinomycetes</taxon>
        <taxon>Micrococcales</taxon>
        <taxon>Micrococcaceae</taxon>
        <taxon>Arthrobacter</taxon>
    </lineage>
</organism>
<dbReference type="GO" id="GO:0051287">
    <property type="term" value="F:NAD binding"/>
    <property type="evidence" value="ECO:0007669"/>
    <property type="project" value="InterPro"/>
</dbReference>
<dbReference type="InterPro" id="IPR036291">
    <property type="entry name" value="NAD(P)-bd_dom_sf"/>
</dbReference>
<evidence type="ECO:0000259" key="10">
    <source>
        <dbReference type="Pfam" id="PF14833"/>
    </source>
</evidence>
<dbReference type="PIRSF" id="PIRSF000103">
    <property type="entry name" value="HIBADH"/>
    <property type="match status" value="1"/>
</dbReference>
<dbReference type="Pfam" id="PF03446">
    <property type="entry name" value="NAD_binding_2"/>
    <property type="match status" value="1"/>
</dbReference>
<reference evidence="11 12" key="1">
    <citation type="submission" date="2019-03" db="EMBL/GenBank/DDBJ databases">
        <title>Genome Sequencing and Assembly of Various Microbes Isolated from Partially Reclaimed Soil and Acid Mine Drainage (AMD) Site.</title>
        <authorList>
            <person name="Steinbock B."/>
            <person name="Bechtold R."/>
            <person name="Sevigny J.L."/>
            <person name="Thomas D."/>
            <person name="Cuthill L.R."/>
            <person name="Aveiro Johannsen E.J."/>
            <person name="Thomas K."/>
            <person name="Ghosh A."/>
        </authorList>
    </citation>
    <scope>NUCLEOTIDE SEQUENCE [LARGE SCALE GENOMIC DNA]</scope>
    <source>
        <strain evidence="11 12">S-A1</strain>
    </source>
</reference>
<comment type="catalytic activity">
    <reaction evidence="6">
        <text>3-hydroxy-2-methylpropanoate + NAD(+) = 2-methyl-3-oxopropanoate + NADH + H(+)</text>
        <dbReference type="Rhea" id="RHEA:17681"/>
        <dbReference type="ChEBI" id="CHEBI:11805"/>
        <dbReference type="ChEBI" id="CHEBI:15378"/>
        <dbReference type="ChEBI" id="CHEBI:57540"/>
        <dbReference type="ChEBI" id="CHEBI:57700"/>
        <dbReference type="ChEBI" id="CHEBI:57945"/>
        <dbReference type="EC" id="1.1.1.31"/>
    </reaction>
</comment>
<evidence type="ECO:0000256" key="5">
    <source>
        <dbReference type="PIRSR" id="PIRSR000103-1"/>
    </source>
</evidence>
<dbReference type="EMBL" id="SMZQ01000004">
    <property type="protein sequence ID" value="TDL37894.1"/>
    <property type="molecule type" value="Genomic_DNA"/>
</dbReference>
<evidence type="ECO:0000256" key="3">
    <source>
        <dbReference type="ARBA" id="ARBA00023002"/>
    </source>
</evidence>
<dbReference type="GO" id="GO:0008442">
    <property type="term" value="F:3-hydroxyisobutyrate dehydrogenase activity"/>
    <property type="evidence" value="ECO:0007669"/>
    <property type="project" value="UniProtKB-EC"/>
</dbReference>
<dbReference type="Proteomes" id="UP000294621">
    <property type="component" value="Unassembled WGS sequence"/>
</dbReference>
<dbReference type="PROSITE" id="PS00895">
    <property type="entry name" value="3_HYDROXYISOBUT_DH"/>
    <property type="match status" value="1"/>
</dbReference>
<feature type="active site" evidence="5">
    <location>
        <position position="177"/>
    </location>
</feature>
<dbReference type="Gene3D" id="1.10.1040.10">
    <property type="entry name" value="N-(1-d-carboxylethyl)-l-norvaline Dehydrogenase, domain 2"/>
    <property type="match status" value="1"/>
</dbReference>
<evidence type="ECO:0000313" key="12">
    <source>
        <dbReference type="Proteomes" id="UP000294621"/>
    </source>
</evidence>
<feature type="chain" id="PRO_5038994035" description="3-hydroxyisobutyrate dehydrogenase" evidence="8">
    <location>
        <begin position="21"/>
        <end position="343"/>
    </location>
</feature>
<dbReference type="InterPro" id="IPR002204">
    <property type="entry name" value="3-OH-isobutyrate_DH-rel_CS"/>
</dbReference>
<dbReference type="GO" id="GO:0050661">
    <property type="term" value="F:NADP binding"/>
    <property type="evidence" value="ECO:0007669"/>
    <property type="project" value="InterPro"/>
</dbReference>
<protein>
    <recommendedName>
        <fullName evidence="6">3-hydroxyisobutyrate dehydrogenase</fullName>
        <shortName evidence="6">HIBADH</shortName>
        <ecNumber evidence="6">1.1.1.31</ecNumber>
    </recommendedName>
</protein>
<dbReference type="SUPFAM" id="SSF51735">
    <property type="entry name" value="NAD(P)-binding Rossmann-fold domains"/>
    <property type="match status" value="1"/>
</dbReference>
<dbReference type="OrthoDB" id="3185659at2"/>
<evidence type="ECO:0000256" key="6">
    <source>
        <dbReference type="RuleBase" id="RU910714"/>
    </source>
</evidence>
<dbReference type="FunFam" id="1.10.1040.10:FF:000006">
    <property type="entry name" value="3-hydroxyisobutyrate dehydrogenase"/>
    <property type="match status" value="1"/>
</dbReference>
<evidence type="ECO:0000313" key="11">
    <source>
        <dbReference type="EMBL" id="TDL37894.1"/>
    </source>
</evidence>
<proteinExistence type="inferred from homology"/>
<feature type="domain" description="6-phosphogluconate dehydrogenase NADP-binding" evidence="9">
    <location>
        <begin position="6"/>
        <end position="168"/>
    </location>
</feature>
<gene>
    <name evidence="11" type="primary">mmsB</name>
    <name evidence="11" type="ORF">E2R57_09130</name>
</gene>
<dbReference type="InterPro" id="IPR008927">
    <property type="entry name" value="6-PGluconate_DH-like_C_sf"/>
</dbReference>
<name>A0A4R5Y0T0_9MICC</name>